<dbReference type="InterPro" id="IPR000620">
    <property type="entry name" value="EamA_dom"/>
</dbReference>
<dbReference type="EMBL" id="CP000245">
    <property type="protein sequence ID" value="AEG92137.1"/>
    <property type="molecule type" value="Genomic_DNA"/>
</dbReference>
<feature type="transmembrane region" description="Helical" evidence="6">
    <location>
        <begin position="182"/>
        <end position="203"/>
    </location>
</feature>
<dbReference type="PANTHER" id="PTHR32322">
    <property type="entry name" value="INNER MEMBRANE TRANSPORTER"/>
    <property type="match status" value="1"/>
</dbReference>
<keyword evidence="9" id="KW-1185">Reference proteome</keyword>
<dbReference type="Proteomes" id="UP000008385">
    <property type="component" value="Chromosome"/>
</dbReference>
<feature type="region of interest" description="Disordered" evidence="5">
    <location>
        <begin position="294"/>
        <end position="334"/>
    </location>
</feature>
<dbReference type="Pfam" id="PF00892">
    <property type="entry name" value="EamA"/>
    <property type="match status" value="2"/>
</dbReference>
<dbReference type="SUPFAM" id="SSF103481">
    <property type="entry name" value="Multidrug resistance efflux transporter EmrE"/>
    <property type="match status" value="2"/>
</dbReference>
<dbReference type="eggNOG" id="COG0697">
    <property type="taxonomic scope" value="Bacteria"/>
</dbReference>
<evidence type="ECO:0000259" key="7">
    <source>
        <dbReference type="Pfam" id="PF00892"/>
    </source>
</evidence>
<evidence type="ECO:0000256" key="1">
    <source>
        <dbReference type="ARBA" id="ARBA00004141"/>
    </source>
</evidence>
<feature type="transmembrane region" description="Helical" evidence="6">
    <location>
        <begin position="36"/>
        <end position="54"/>
    </location>
</feature>
<feature type="transmembrane region" description="Helical" evidence="6">
    <location>
        <begin position="124"/>
        <end position="143"/>
    </location>
</feature>
<proteinExistence type="predicted"/>
<feature type="domain" description="EamA" evidence="7">
    <location>
        <begin position="152"/>
        <end position="284"/>
    </location>
</feature>
<evidence type="ECO:0000256" key="6">
    <source>
        <dbReference type="SAM" id="Phobius"/>
    </source>
</evidence>
<evidence type="ECO:0000313" key="9">
    <source>
        <dbReference type="Proteomes" id="UP000008385"/>
    </source>
</evidence>
<dbReference type="AlphaFoldDB" id="F5Y0B5"/>
<name>F5Y0B5_RAMTT</name>
<feature type="transmembrane region" description="Helical" evidence="6">
    <location>
        <begin position="209"/>
        <end position="229"/>
    </location>
</feature>
<keyword evidence="2 6" id="KW-0812">Transmembrane</keyword>
<reference evidence="9" key="1">
    <citation type="submission" date="2006-01" db="EMBL/GenBank/DDBJ databases">
        <title>Genome of the cyst-dividing bacterium Ramlibacter tataouinensis.</title>
        <authorList>
            <person name="Barakat M."/>
            <person name="Ortet P."/>
            <person name="De Luca G."/>
            <person name="Jourlin-Castelli C."/>
            <person name="Ansaldi M."/>
            <person name="Py B."/>
            <person name="Fichant G."/>
            <person name="Coutinho P."/>
            <person name="Voulhoux R."/>
            <person name="Bastien O."/>
            <person name="Roy S."/>
            <person name="Marechal E."/>
            <person name="Henrissat B."/>
            <person name="Quentin Y."/>
            <person name="Noirot P."/>
            <person name="Filloux A."/>
            <person name="Mejean V."/>
            <person name="DuBow M."/>
            <person name="Barras F."/>
            <person name="Heulin T."/>
        </authorList>
    </citation>
    <scope>NUCLEOTIDE SEQUENCE [LARGE SCALE GENOMIC DNA]</scope>
    <source>
        <strain evidence="9">ATCC BAA-407 / DSM 14655 / LMG 21543 / TTB310</strain>
    </source>
</reference>
<evidence type="ECO:0000313" key="8">
    <source>
        <dbReference type="EMBL" id="AEG92137.1"/>
    </source>
</evidence>
<dbReference type="HOGENOM" id="CLU_033863_5_2_4"/>
<feature type="transmembrane region" description="Helical" evidence="6">
    <location>
        <begin position="241"/>
        <end position="262"/>
    </location>
</feature>
<accession>F5Y0B5</accession>
<dbReference type="PANTHER" id="PTHR32322:SF9">
    <property type="entry name" value="AMINO-ACID METABOLITE EFFLUX PUMP-RELATED"/>
    <property type="match status" value="1"/>
</dbReference>
<dbReference type="GO" id="GO:0016020">
    <property type="term" value="C:membrane"/>
    <property type="evidence" value="ECO:0007669"/>
    <property type="project" value="UniProtKB-SubCell"/>
</dbReference>
<evidence type="ECO:0000256" key="2">
    <source>
        <dbReference type="ARBA" id="ARBA00022692"/>
    </source>
</evidence>
<dbReference type="KEGG" id="rta:Rta_10520"/>
<feature type="transmembrane region" description="Helical" evidence="6">
    <location>
        <begin position="66"/>
        <end position="87"/>
    </location>
</feature>
<evidence type="ECO:0000256" key="3">
    <source>
        <dbReference type="ARBA" id="ARBA00022989"/>
    </source>
</evidence>
<keyword evidence="3 6" id="KW-1133">Transmembrane helix</keyword>
<feature type="transmembrane region" description="Helical" evidence="6">
    <location>
        <begin position="149"/>
        <end position="170"/>
    </location>
</feature>
<dbReference type="InterPro" id="IPR050638">
    <property type="entry name" value="AA-Vitamin_Transporters"/>
</dbReference>
<gene>
    <name evidence="8" type="ordered locus">Rta_10520</name>
</gene>
<feature type="domain" description="EamA" evidence="7">
    <location>
        <begin position="9"/>
        <end position="138"/>
    </location>
</feature>
<feature type="transmembrane region" description="Helical" evidence="6">
    <location>
        <begin position="93"/>
        <end position="112"/>
    </location>
</feature>
<evidence type="ECO:0000256" key="5">
    <source>
        <dbReference type="SAM" id="MobiDB-lite"/>
    </source>
</evidence>
<protein>
    <submittedName>
        <fullName evidence="8">Candidate membrane protein</fullName>
    </submittedName>
</protein>
<organism evidence="8 9">
    <name type="scientific">Ramlibacter tataouinensis (strain ATCC BAA-407 / DSM 14655 / LMG 21543 / TTB310)</name>
    <dbReference type="NCBI Taxonomy" id="365046"/>
    <lineage>
        <taxon>Bacteria</taxon>
        <taxon>Pseudomonadati</taxon>
        <taxon>Pseudomonadota</taxon>
        <taxon>Betaproteobacteria</taxon>
        <taxon>Burkholderiales</taxon>
        <taxon>Comamonadaceae</taxon>
        <taxon>Ramlibacter</taxon>
    </lineage>
</organism>
<dbReference type="STRING" id="365046.Rta_10520"/>
<dbReference type="InterPro" id="IPR037185">
    <property type="entry name" value="EmrE-like"/>
</dbReference>
<comment type="subcellular location">
    <subcellularLocation>
        <location evidence="1">Membrane</location>
        <topology evidence="1">Multi-pass membrane protein</topology>
    </subcellularLocation>
</comment>
<feature type="compositionally biased region" description="Pro residues" evidence="5">
    <location>
        <begin position="299"/>
        <end position="313"/>
    </location>
</feature>
<evidence type="ECO:0000256" key="4">
    <source>
        <dbReference type="ARBA" id="ARBA00023136"/>
    </source>
</evidence>
<keyword evidence="4 6" id="KW-0472">Membrane</keyword>
<sequence length="334" mass="34097">MQTRHFLQLIFLSALWGGSFPLIRIASPAFGPLGLAGIRCALAAVVLALLMRLLRQRWPAGGAGSWWRLALLGLLTVVSPFVLFNWAGLVLPAGYSAVLNATAPLFGILAAAALGEERLTARRLAGCAVGFAGVALLVRLGPVAPDARVVLAALACTVAAASYGVGAIFMKRATLAHQPLPASAAVHLAAALVLLLPAAAGAGRMQPTPGALLAVAVLGTITSGFMYWVSMRLMREIPASAATSSAFMIPLFGVTWGALFLGEPVTAGMLPGCVLVLAATALVTGFNPFRRSSLSAMPAPAPAGPPPAPPPPASDAHGRSQPRPPAAPPSRSHS</sequence>
<reference evidence="8 9" key="2">
    <citation type="journal article" date="2011" name="PLoS ONE">
        <title>The Cyst-Dividing Bacterium Ramlibacter tataouinensis TTB310 Genome Reveals a Well-Stocked Toolbox for Adaptation to a Desert Environment.</title>
        <authorList>
            <person name="De Luca G."/>
            <person name="Barakat M."/>
            <person name="Ortet P."/>
            <person name="Fochesato S."/>
            <person name="Jourlin-Castelli C."/>
            <person name="Ansaldi M."/>
            <person name="Py B."/>
            <person name="Fichant G."/>
            <person name="Coutinho P.M."/>
            <person name="Voulhoux R."/>
            <person name="Bastien O."/>
            <person name="Marechal E."/>
            <person name="Henrissat B."/>
            <person name="Quentin Y."/>
            <person name="Noirot P."/>
            <person name="Filloux A."/>
            <person name="Mejean V."/>
            <person name="Dubow M.S."/>
            <person name="Barras F."/>
            <person name="Barbe V."/>
            <person name="Weissenbach J."/>
            <person name="Mihalcescu I."/>
            <person name="Vermeglio A."/>
            <person name="Achouak W."/>
            <person name="Heulin T."/>
        </authorList>
    </citation>
    <scope>NUCLEOTIDE SEQUENCE [LARGE SCALE GENOMIC DNA]</scope>
    <source>
        <strain evidence="9">ATCC BAA-407 / DSM 14655 / LMG 21543 / TTB310</strain>
    </source>
</reference>
<feature type="transmembrane region" description="Helical" evidence="6">
    <location>
        <begin position="268"/>
        <end position="289"/>
    </location>
</feature>